<dbReference type="InterPro" id="IPR037493">
    <property type="entry name" value="ExoIII-like"/>
</dbReference>
<evidence type="ECO:0000313" key="10">
    <source>
        <dbReference type="Proteomes" id="UP000581135"/>
    </source>
</evidence>
<evidence type="ECO:0000256" key="4">
    <source>
        <dbReference type="ARBA" id="ARBA00022842"/>
    </source>
</evidence>
<dbReference type="GO" id="GO:0006281">
    <property type="term" value="P:DNA repair"/>
    <property type="evidence" value="ECO:0007669"/>
    <property type="project" value="InterPro"/>
</dbReference>
<dbReference type="GO" id="GO:0004519">
    <property type="term" value="F:endonuclease activity"/>
    <property type="evidence" value="ECO:0007669"/>
    <property type="project" value="InterPro"/>
</dbReference>
<sequence>MSALTLATWNVNSLRQRLDGLARLVEEKSPDVLCLQETKVRDEEFPAEEIKAMGFTHQVIIGQKSYNGVAVLSRRPFKAVGERRAWWGKDDCRHASVELDGGLEIHNFYAPSGGPTPDPEKNEKFAHKLGFYDEMAQWAADRKNDDRAMILVGDLNIAPWENDVWNHKKLLRSVGHTPTETERFQQLLASGALTDVGRRFVSEDKPLYSWWGYRFAQSFEKDYGWRLDHVLANAAGNAAIAGYEVFRDTRTWEKPSDHVPVIVKVA</sequence>
<feature type="site" description="Important for catalytic activity" evidence="7">
    <location>
        <position position="228"/>
    </location>
</feature>
<feature type="active site" description="Proton acceptor" evidence="5">
    <location>
        <position position="258"/>
    </location>
</feature>
<accession>A0A839SQ45</accession>
<keyword evidence="2 6" id="KW-0479">Metal-binding</keyword>
<dbReference type="PANTHER" id="PTHR43250">
    <property type="entry name" value="EXODEOXYRIBONUCLEASE III"/>
    <property type="match status" value="1"/>
</dbReference>
<evidence type="ECO:0000256" key="3">
    <source>
        <dbReference type="ARBA" id="ARBA00022801"/>
    </source>
</evidence>
<gene>
    <name evidence="9" type="ORF">FHR98_000135</name>
</gene>
<evidence type="ECO:0000259" key="8">
    <source>
        <dbReference type="Pfam" id="PF03372"/>
    </source>
</evidence>
<proteinExistence type="inferred from homology"/>
<protein>
    <submittedName>
        <fullName evidence="9">Exodeoxyribonuclease-3</fullName>
        <ecNumber evidence="9">3.1.11.2</ecNumber>
    </submittedName>
</protein>
<keyword evidence="6" id="KW-0464">Manganese</keyword>
<feature type="binding site" evidence="6">
    <location>
        <position position="10"/>
    </location>
    <ligand>
        <name>Mg(2+)</name>
        <dbReference type="ChEBI" id="CHEBI:18420"/>
        <label>1</label>
    </ligand>
</feature>
<dbReference type="AlphaFoldDB" id="A0A839SQ45"/>
<dbReference type="InterPro" id="IPR005135">
    <property type="entry name" value="Endo/exonuclease/phosphatase"/>
</dbReference>
<comment type="cofactor">
    <cofactor evidence="6">
        <name>Mg(2+)</name>
        <dbReference type="ChEBI" id="CHEBI:18420"/>
    </cofactor>
    <cofactor evidence="6">
        <name>Mn(2+)</name>
        <dbReference type="ChEBI" id="CHEBI:29035"/>
    </cofactor>
    <text evidence="6">Probably binds two magnesium or manganese ions per subunit.</text>
</comment>
<dbReference type="InterPro" id="IPR004808">
    <property type="entry name" value="AP_endonuc_1"/>
</dbReference>
<evidence type="ECO:0000256" key="7">
    <source>
        <dbReference type="PIRSR" id="PIRSR604808-3"/>
    </source>
</evidence>
<dbReference type="RefSeq" id="WP_183414684.1">
    <property type="nucleotide sequence ID" value="NZ_JACHXA010000001.1"/>
</dbReference>
<name>A0A839SQ45_9PROT</name>
<dbReference type="Gene3D" id="3.60.10.10">
    <property type="entry name" value="Endonuclease/exonuclease/phosphatase"/>
    <property type="match status" value="1"/>
</dbReference>
<dbReference type="Proteomes" id="UP000581135">
    <property type="component" value="Unassembled WGS sequence"/>
</dbReference>
<dbReference type="EC" id="3.1.11.2" evidence="9"/>
<evidence type="ECO:0000256" key="5">
    <source>
        <dbReference type="PIRSR" id="PIRSR604808-1"/>
    </source>
</evidence>
<dbReference type="InterPro" id="IPR036691">
    <property type="entry name" value="Endo/exonu/phosph_ase_sf"/>
</dbReference>
<reference evidence="9 10" key="1">
    <citation type="submission" date="2020-08" db="EMBL/GenBank/DDBJ databases">
        <title>Genomic Encyclopedia of Type Strains, Phase III (KMG-III): the genomes of soil and plant-associated and newly described type strains.</title>
        <authorList>
            <person name="Whitman W."/>
        </authorList>
    </citation>
    <scope>NUCLEOTIDE SEQUENCE [LARGE SCALE GENOMIC DNA]</scope>
    <source>
        <strain evidence="9 10">CECT 8803</strain>
    </source>
</reference>
<dbReference type="GO" id="GO:0003677">
    <property type="term" value="F:DNA binding"/>
    <property type="evidence" value="ECO:0007669"/>
    <property type="project" value="InterPro"/>
</dbReference>
<dbReference type="Pfam" id="PF03372">
    <property type="entry name" value="Exo_endo_phos"/>
    <property type="match status" value="1"/>
</dbReference>
<evidence type="ECO:0000256" key="2">
    <source>
        <dbReference type="ARBA" id="ARBA00022723"/>
    </source>
</evidence>
<keyword evidence="10" id="KW-1185">Reference proteome</keyword>
<evidence type="ECO:0000313" key="9">
    <source>
        <dbReference type="EMBL" id="MBB3063870.1"/>
    </source>
</evidence>
<feature type="binding site" evidence="6">
    <location>
        <position position="37"/>
    </location>
    <ligand>
        <name>Mg(2+)</name>
        <dbReference type="ChEBI" id="CHEBI:18420"/>
        <label>1</label>
    </ligand>
</feature>
<evidence type="ECO:0000256" key="1">
    <source>
        <dbReference type="ARBA" id="ARBA00007092"/>
    </source>
</evidence>
<feature type="domain" description="Endonuclease/exonuclease/phosphatase" evidence="8">
    <location>
        <begin position="7"/>
        <end position="258"/>
    </location>
</feature>
<dbReference type="PANTHER" id="PTHR43250:SF2">
    <property type="entry name" value="EXODEOXYRIBONUCLEASE III"/>
    <property type="match status" value="1"/>
</dbReference>
<dbReference type="SUPFAM" id="SSF56219">
    <property type="entry name" value="DNase I-like"/>
    <property type="match status" value="1"/>
</dbReference>
<dbReference type="GO" id="GO:0008311">
    <property type="term" value="F:double-stranded DNA 3'-5' DNA exonuclease activity"/>
    <property type="evidence" value="ECO:0007669"/>
    <property type="project" value="UniProtKB-EC"/>
</dbReference>
<feature type="site" description="Interaction with DNA substrate" evidence="7">
    <location>
        <position position="258"/>
    </location>
</feature>
<comment type="similarity">
    <text evidence="1">Belongs to the DNA repair enzymes AP/ExoA family.</text>
</comment>
<evidence type="ECO:0000256" key="6">
    <source>
        <dbReference type="PIRSR" id="PIRSR604808-2"/>
    </source>
</evidence>
<feature type="site" description="Transition state stabilizer" evidence="7">
    <location>
        <position position="156"/>
    </location>
</feature>
<feature type="binding site" evidence="6">
    <location>
        <position position="258"/>
    </location>
    <ligand>
        <name>Mg(2+)</name>
        <dbReference type="ChEBI" id="CHEBI:18420"/>
        <label>1</label>
    </ligand>
</feature>
<dbReference type="EMBL" id="JACHXA010000001">
    <property type="protein sequence ID" value="MBB3063870.1"/>
    <property type="molecule type" value="Genomic_DNA"/>
</dbReference>
<dbReference type="PROSITE" id="PS00726">
    <property type="entry name" value="AP_NUCLEASE_F1_1"/>
    <property type="match status" value="1"/>
</dbReference>
<comment type="caution">
    <text evidence="9">The sequence shown here is derived from an EMBL/GenBank/DDBJ whole genome shotgun (WGS) entry which is preliminary data.</text>
</comment>
<feature type="binding site" evidence="6">
    <location>
        <position position="257"/>
    </location>
    <ligand>
        <name>Mg(2+)</name>
        <dbReference type="ChEBI" id="CHEBI:18420"/>
        <label>1</label>
    </ligand>
</feature>
<feature type="active site" description="Proton donor/acceptor" evidence="5">
    <location>
        <position position="154"/>
    </location>
</feature>
<feature type="binding site" evidence="6">
    <location>
        <position position="156"/>
    </location>
    <ligand>
        <name>Mg(2+)</name>
        <dbReference type="ChEBI" id="CHEBI:18420"/>
        <label>1</label>
    </ligand>
</feature>
<dbReference type="InterPro" id="IPR020847">
    <property type="entry name" value="AP_endonuclease_F1_BS"/>
</dbReference>
<feature type="active site" evidence="5">
    <location>
        <position position="109"/>
    </location>
</feature>
<dbReference type="NCBIfam" id="TIGR00195">
    <property type="entry name" value="exoDNase_III"/>
    <property type="match status" value="1"/>
</dbReference>
<dbReference type="NCBIfam" id="TIGR00633">
    <property type="entry name" value="xth"/>
    <property type="match status" value="1"/>
</dbReference>
<keyword evidence="3 9" id="KW-0378">Hydrolase</keyword>
<organism evidence="9 10">
    <name type="scientific">Limibacillus halophilus</name>
    <dbReference type="NCBI Taxonomy" id="1579333"/>
    <lineage>
        <taxon>Bacteria</taxon>
        <taxon>Pseudomonadati</taxon>
        <taxon>Pseudomonadota</taxon>
        <taxon>Alphaproteobacteria</taxon>
        <taxon>Rhodospirillales</taxon>
        <taxon>Rhodovibrionaceae</taxon>
        <taxon>Limibacillus</taxon>
    </lineage>
</organism>
<dbReference type="GO" id="GO:0046872">
    <property type="term" value="F:metal ion binding"/>
    <property type="evidence" value="ECO:0007669"/>
    <property type="project" value="UniProtKB-KW"/>
</dbReference>
<feature type="binding site" evidence="6">
    <location>
        <position position="154"/>
    </location>
    <ligand>
        <name>Mg(2+)</name>
        <dbReference type="ChEBI" id="CHEBI:18420"/>
        <label>1</label>
    </ligand>
</feature>
<dbReference type="PROSITE" id="PS51435">
    <property type="entry name" value="AP_NUCLEASE_F1_4"/>
    <property type="match status" value="1"/>
</dbReference>
<keyword evidence="4 6" id="KW-0460">Magnesium</keyword>